<evidence type="ECO:0000313" key="2">
    <source>
        <dbReference type="EMBL" id="MDQ7907629.1"/>
    </source>
</evidence>
<feature type="transmembrane region" description="Helical" evidence="1">
    <location>
        <begin position="30"/>
        <end position="47"/>
    </location>
</feature>
<keyword evidence="1" id="KW-1133">Transmembrane helix</keyword>
<dbReference type="Proteomes" id="UP001230908">
    <property type="component" value="Unassembled WGS sequence"/>
</dbReference>
<sequence>MATMLYWLVAVGYLAAGAVVLRAVRGRLRWPALIGVMVAGTVLLVPVRCRVLPMPICVPGSIPRECDDSSISCSTLIGLRVPFADALGVSGTRAVSLGLVLAGAAVAVAAVRLAPGVGRQGDRRRG</sequence>
<name>A0ABU0ZMM0_9ACTN</name>
<keyword evidence="1" id="KW-0472">Membrane</keyword>
<feature type="transmembrane region" description="Helical" evidence="1">
    <location>
        <begin position="94"/>
        <end position="115"/>
    </location>
</feature>
<accession>A0ABU0ZMM0</accession>
<comment type="caution">
    <text evidence="2">The sequence shown here is derived from an EMBL/GenBank/DDBJ whole genome shotgun (WGS) entry which is preliminary data.</text>
</comment>
<dbReference type="RefSeq" id="WP_308714906.1">
    <property type="nucleotide sequence ID" value="NZ_JAVHUY010000023.1"/>
</dbReference>
<evidence type="ECO:0000313" key="3">
    <source>
        <dbReference type="Proteomes" id="UP001230908"/>
    </source>
</evidence>
<reference evidence="2 3" key="1">
    <citation type="submission" date="2023-08" db="EMBL/GenBank/DDBJ databases">
        <title>Phytohabitans sansha sp. nov., isolated from marine sediment.</title>
        <authorList>
            <person name="Zhao Y."/>
            <person name="Yi K."/>
        </authorList>
    </citation>
    <scope>NUCLEOTIDE SEQUENCE [LARGE SCALE GENOMIC DNA]</scope>
    <source>
        <strain evidence="2 3">ZYX-F-186</strain>
    </source>
</reference>
<dbReference type="EMBL" id="JAVHUY010000023">
    <property type="protein sequence ID" value="MDQ7907629.1"/>
    <property type="molecule type" value="Genomic_DNA"/>
</dbReference>
<evidence type="ECO:0000256" key="1">
    <source>
        <dbReference type="SAM" id="Phobius"/>
    </source>
</evidence>
<organism evidence="2 3">
    <name type="scientific">Phytohabitans maris</name>
    <dbReference type="NCBI Taxonomy" id="3071409"/>
    <lineage>
        <taxon>Bacteria</taxon>
        <taxon>Bacillati</taxon>
        <taxon>Actinomycetota</taxon>
        <taxon>Actinomycetes</taxon>
        <taxon>Micromonosporales</taxon>
        <taxon>Micromonosporaceae</taxon>
    </lineage>
</organism>
<feature type="transmembrane region" description="Helical" evidence="1">
    <location>
        <begin position="6"/>
        <end position="23"/>
    </location>
</feature>
<gene>
    <name evidence="2" type="ORF">RB614_24205</name>
</gene>
<keyword evidence="3" id="KW-1185">Reference proteome</keyword>
<proteinExistence type="predicted"/>
<keyword evidence="1" id="KW-0812">Transmembrane</keyword>
<protein>
    <submittedName>
        <fullName evidence="2">Uncharacterized protein</fullName>
    </submittedName>
</protein>